<dbReference type="STRING" id="2025994.A0A2T3ALK6"/>
<protein>
    <recommendedName>
        <fullName evidence="1">Thioredoxin domain-containing protein</fullName>
    </recommendedName>
</protein>
<organism evidence="2 3">
    <name type="scientific">Coniella lustricola</name>
    <dbReference type="NCBI Taxonomy" id="2025994"/>
    <lineage>
        <taxon>Eukaryota</taxon>
        <taxon>Fungi</taxon>
        <taxon>Dikarya</taxon>
        <taxon>Ascomycota</taxon>
        <taxon>Pezizomycotina</taxon>
        <taxon>Sordariomycetes</taxon>
        <taxon>Sordariomycetidae</taxon>
        <taxon>Diaporthales</taxon>
        <taxon>Schizoparmaceae</taxon>
        <taxon>Coniella</taxon>
    </lineage>
</organism>
<sequence>MPSLRLNSTTTSRSLDRLGLCLRSGLAHRSPLPQTKDQDCLALNQSANHRHFSTTSSRSDSKNRVYSSVRNEDQLQTYLQLSSSSRRPLLTLWTTSWCSTCHVISPVLKQLIESGVGDAEGGVTYAEVELDAPDVTSAGLGLTYMINKVPTLLSFDAGEAQVETKVVDGNKLKDKHFLEEWIRTEARRHGGRGGGGGGSLFGGLFGSFKS</sequence>
<accession>A0A2T3ALK6</accession>
<evidence type="ECO:0000313" key="3">
    <source>
        <dbReference type="Proteomes" id="UP000241462"/>
    </source>
</evidence>
<dbReference type="EMBL" id="KZ678376">
    <property type="protein sequence ID" value="PSS03255.1"/>
    <property type="molecule type" value="Genomic_DNA"/>
</dbReference>
<dbReference type="Pfam" id="PF00085">
    <property type="entry name" value="Thioredoxin"/>
    <property type="match status" value="1"/>
</dbReference>
<evidence type="ECO:0000259" key="1">
    <source>
        <dbReference type="Pfam" id="PF00085"/>
    </source>
</evidence>
<dbReference type="SUPFAM" id="SSF52833">
    <property type="entry name" value="Thioredoxin-like"/>
    <property type="match status" value="1"/>
</dbReference>
<dbReference type="AlphaFoldDB" id="A0A2T3ALK6"/>
<dbReference type="Proteomes" id="UP000241462">
    <property type="component" value="Unassembled WGS sequence"/>
</dbReference>
<dbReference type="CDD" id="cd02947">
    <property type="entry name" value="TRX_family"/>
    <property type="match status" value="1"/>
</dbReference>
<dbReference type="OrthoDB" id="19690at2759"/>
<dbReference type="Gene3D" id="3.40.30.10">
    <property type="entry name" value="Glutaredoxin"/>
    <property type="match status" value="1"/>
</dbReference>
<keyword evidence="3" id="KW-1185">Reference proteome</keyword>
<reference evidence="2 3" key="1">
    <citation type="journal article" date="2018" name="Mycol. Prog.">
        <title>Coniella lustricola, a new species from submerged detritus.</title>
        <authorList>
            <person name="Raudabaugh D.B."/>
            <person name="Iturriaga T."/>
            <person name="Carver A."/>
            <person name="Mondo S."/>
            <person name="Pangilinan J."/>
            <person name="Lipzen A."/>
            <person name="He G."/>
            <person name="Amirebrahimi M."/>
            <person name="Grigoriev I.V."/>
            <person name="Miller A.N."/>
        </authorList>
    </citation>
    <scope>NUCLEOTIDE SEQUENCE [LARGE SCALE GENOMIC DNA]</scope>
    <source>
        <strain evidence="2 3">B22-T-1</strain>
    </source>
</reference>
<proteinExistence type="predicted"/>
<evidence type="ECO:0000313" key="2">
    <source>
        <dbReference type="EMBL" id="PSS03255.1"/>
    </source>
</evidence>
<dbReference type="InterPro" id="IPR013766">
    <property type="entry name" value="Thioredoxin_domain"/>
</dbReference>
<name>A0A2T3ALK6_9PEZI</name>
<dbReference type="InParanoid" id="A0A2T3ALK6"/>
<feature type="domain" description="Thioredoxin" evidence="1">
    <location>
        <begin position="83"/>
        <end position="171"/>
    </location>
</feature>
<gene>
    <name evidence="2" type="ORF">BD289DRAFT_219728</name>
</gene>
<dbReference type="InterPro" id="IPR036249">
    <property type="entry name" value="Thioredoxin-like_sf"/>
</dbReference>